<keyword evidence="7" id="KW-1133">Transmembrane helix</keyword>
<evidence type="ECO:0000313" key="13">
    <source>
        <dbReference type="EMBL" id="CAF4303904.1"/>
    </source>
</evidence>
<evidence type="ECO:0000256" key="10">
    <source>
        <dbReference type="ARBA" id="ARBA00023303"/>
    </source>
</evidence>
<proteinExistence type="predicted"/>
<evidence type="ECO:0000256" key="3">
    <source>
        <dbReference type="ARBA" id="ARBA00022538"/>
    </source>
</evidence>
<dbReference type="EMBL" id="CAJNOK010035779">
    <property type="protein sequence ID" value="CAF1516581.1"/>
    <property type="molecule type" value="Genomic_DNA"/>
</dbReference>
<evidence type="ECO:0000256" key="1">
    <source>
        <dbReference type="ARBA" id="ARBA00004141"/>
    </source>
</evidence>
<dbReference type="Pfam" id="PF22614">
    <property type="entry name" value="Slo-like_RCK"/>
    <property type="match status" value="1"/>
</dbReference>
<evidence type="ECO:0000256" key="4">
    <source>
        <dbReference type="ARBA" id="ARBA00022692"/>
    </source>
</evidence>
<dbReference type="Gene3D" id="3.40.50.720">
    <property type="entry name" value="NAD(P)-binding Rossmann-like Domain"/>
    <property type="match status" value="1"/>
</dbReference>
<keyword evidence="6" id="KW-0630">Potassium</keyword>
<keyword evidence="5" id="KW-0631">Potassium channel</keyword>
<evidence type="ECO:0000256" key="7">
    <source>
        <dbReference type="ARBA" id="ARBA00022989"/>
    </source>
</evidence>
<keyword evidence="3" id="KW-0633">Potassium transport</keyword>
<dbReference type="GO" id="GO:0005228">
    <property type="term" value="F:intracellular sodium-activated potassium channel activity"/>
    <property type="evidence" value="ECO:0007669"/>
    <property type="project" value="TreeGrafter"/>
</dbReference>
<dbReference type="EMBL" id="CAJOBA010057883">
    <property type="protein sequence ID" value="CAF4303904.1"/>
    <property type="molecule type" value="Genomic_DNA"/>
</dbReference>
<gene>
    <name evidence="12" type="ORF">OVA965_LOCUS37610</name>
    <name evidence="13" type="ORF">TMI583_LOCUS38702</name>
</gene>
<comment type="subcellular location">
    <subcellularLocation>
        <location evidence="1">Membrane</location>
        <topology evidence="1">Multi-pass membrane protein</topology>
    </subcellularLocation>
</comment>
<keyword evidence="4" id="KW-0812">Transmembrane</keyword>
<evidence type="ECO:0000256" key="9">
    <source>
        <dbReference type="ARBA" id="ARBA00023136"/>
    </source>
</evidence>
<sequence length="157" mass="18614">MASFWFERQKYGGTYNRHRAAHDKHVVVCTTSLNHDQIMDFLNEFYSHRLHQTYHVILISPAEPDVQLRSILLTALWKQRVIYMQGSALRTYDLIRARVDRSRAVFILETRTHTNKIMADQHSILRSWAVKDFAPYVPQYVQIFRPENKIHVKFAGE</sequence>
<dbReference type="FunFam" id="3.40.50.720:FF:000011">
    <property type="entry name" value="Potassium channel subfamily T member 1"/>
    <property type="match status" value="1"/>
</dbReference>
<organism evidence="12 14">
    <name type="scientific">Didymodactylos carnosus</name>
    <dbReference type="NCBI Taxonomy" id="1234261"/>
    <lineage>
        <taxon>Eukaryota</taxon>
        <taxon>Metazoa</taxon>
        <taxon>Spiralia</taxon>
        <taxon>Gnathifera</taxon>
        <taxon>Rotifera</taxon>
        <taxon>Eurotatoria</taxon>
        <taxon>Bdelloidea</taxon>
        <taxon>Philodinida</taxon>
        <taxon>Philodinidae</taxon>
        <taxon>Didymodactylos</taxon>
    </lineage>
</organism>
<evidence type="ECO:0000313" key="12">
    <source>
        <dbReference type="EMBL" id="CAF1516581.1"/>
    </source>
</evidence>
<feature type="domain" description="RCK N-terminal" evidence="11">
    <location>
        <begin position="23"/>
        <end position="157"/>
    </location>
</feature>
<accession>A0A8S2FPU2</accession>
<evidence type="ECO:0000259" key="11">
    <source>
        <dbReference type="PROSITE" id="PS51201"/>
    </source>
</evidence>
<evidence type="ECO:0000256" key="6">
    <source>
        <dbReference type="ARBA" id="ARBA00022958"/>
    </source>
</evidence>
<dbReference type="PANTHER" id="PTHR10027">
    <property type="entry name" value="CALCIUM-ACTIVATED POTASSIUM CHANNEL ALPHA CHAIN"/>
    <property type="match status" value="1"/>
</dbReference>
<dbReference type="GO" id="GO:0015271">
    <property type="term" value="F:outward rectifier potassium channel activity"/>
    <property type="evidence" value="ECO:0007669"/>
    <property type="project" value="TreeGrafter"/>
</dbReference>
<dbReference type="InterPro" id="IPR003148">
    <property type="entry name" value="RCK_N"/>
</dbReference>
<comment type="caution">
    <text evidence="12">The sequence shown here is derived from an EMBL/GenBank/DDBJ whole genome shotgun (WGS) entry which is preliminary data.</text>
</comment>
<keyword evidence="9" id="KW-0472">Membrane</keyword>
<evidence type="ECO:0000256" key="8">
    <source>
        <dbReference type="ARBA" id="ARBA00023065"/>
    </source>
</evidence>
<protein>
    <recommendedName>
        <fullName evidence="11">RCK N-terminal domain-containing protein</fullName>
    </recommendedName>
</protein>
<dbReference type="PROSITE" id="PS51201">
    <property type="entry name" value="RCK_N"/>
    <property type="match status" value="1"/>
</dbReference>
<evidence type="ECO:0000313" key="14">
    <source>
        <dbReference type="Proteomes" id="UP000677228"/>
    </source>
</evidence>
<keyword evidence="10" id="KW-0407">Ion channel</keyword>
<keyword evidence="2" id="KW-0813">Transport</keyword>
<evidence type="ECO:0000256" key="2">
    <source>
        <dbReference type="ARBA" id="ARBA00022448"/>
    </source>
</evidence>
<name>A0A8S2FPU2_9BILA</name>
<keyword evidence="8" id="KW-0406">Ion transport</keyword>
<dbReference type="AlphaFoldDB" id="A0A8S2FPU2"/>
<dbReference type="GO" id="GO:0005886">
    <property type="term" value="C:plasma membrane"/>
    <property type="evidence" value="ECO:0007669"/>
    <property type="project" value="TreeGrafter"/>
</dbReference>
<dbReference type="Proteomes" id="UP000682733">
    <property type="component" value="Unassembled WGS sequence"/>
</dbReference>
<dbReference type="Proteomes" id="UP000677228">
    <property type="component" value="Unassembled WGS sequence"/>
</dbReference>
<dbReference type="PANTHER" id="PTHR10027:SF10">
    <property type="entry name" value="SLOWPOKE 2, ISOFORM D"/>
    <property type="match status" value="1"/>
</dbReference>
<reference evidence="12" key="1">
    <citation type="submission" date="2021-02" db="EMBL/GenBank/DDBJ databases">
        <authorList>
            <person name="Nowell W R."/>
        </authorList>
    </citation>
    <scope>NUCLEOTIDE SEQUENCE</scope>
</reference>
<dbReference type="InterPro" id="IPR047871">
    <property type="entry name" value="K_chnl_Slo-like"/>
</dbReference>
<evidence type="ECO:0000256" key="5">
    <source>
        <dbReference type="ARBA" id="ARBA00022826"/>
    </source>
</evidence>